<sequence length="1615" mass="181114">MPTPHTPAPLSQLPASAVHQRFSTRPALYSVVFNALRSRILACYPSLPLDLPTLKLAIPQPESHYIYRSLMEVALAHVLDPQLLDLHTRRELPYYLTQQIPTVLKPTPPALIDMQVIAHIIDQLRVSLPLHFQQELADYWSASDSHGRSRWQWLSEFLNGQMTAAAAGQSSLTDNQRAMLTAVAAWPGRLDRLSHASPTTYAYFIESTLVKGVEETRLLSPDLLLVRDQQVLLYSIAGRVEAFTSIDDFSHAWGARMQRQFEFDSLTWRRNEPDGNVFEQQAGLLLDQALEDLAALTFEGQDETTLQRRLDTLTDPAVFFTQVATPAAPHLQTIRDQLPEWLTQASADDRFALHRHQQEMAQVLRRNQGQSFNDGIENIHDFSRAALRKQMRADHGDYDPDEVLLDFTVAAGYPGGAGIVEHVRLSLTELAVKNLAGKPSGRLTLSAKGGLALPGWLDEDYLMGSSGLIQRVDIGSTYPQRIRDVLLSDTRDARRREQLFTRELKVKLPMQALEYKIRQQHGLTVMGYRYVKALMGSMPSDRYVDGEEILLRPLAFCRKTGAQPDEVSNAFIIEPRDVRVGPHLLYQPLYADCLHEYPTRQALLDALAKPGELQNTVLTWLTDQARPIYANGGIKEPHIIRFLAGDEFSPPQHPAPATLAVDEGAGEWLQSQVNGQLLNHLYGSTARALVDLADRESVSNSESRWAVVMEGAWLLFNTLLLPLVQGPAMLAGWFMVLVASLEQDLAGLDSSDPTARELALIDLLLNTAMVLLHAATPANRPRQPLLEPSAEDPALRLARWRRPAGLPHAPSAAVVHQGAVALPGEPPATGHTALDFTRSLASPWASARLMQALLDLHVPWPASLPPAQASGPLKGLYRIDGAWHASVGALLFQVNVVQGFNEVYLVHPQHPQRPGFKLTSDQQGRWGLDRRARLEGGMPRERLAGLAERNKQRLQALNPALENLTREAQQLASQAQQFNSAVITARVRLTEQQRALKEDWERLNNPQLLPALRSRIVERHEQRQRSTLRALHDWNIAVENYRENTRTFVDVLQQSEATARQLMELDRTEVKYKDARDNATTNLFQHSLVSYANLHQKISHTLQTRRGEDLAELLRRVDRELPDNITDAYEVFISGAMQRLETLKEILELTENIEATLQQATSALRANLLAELPPDRIISSAIIKHHLLLALFELLPDRTPGPRKPEESPFLAILIDRQATVGIFAHTEMRTTTGYSPAEQMAVLKDSLKRYEQLENAVISLSEMHSSLLRDEYRGPFLEQLGEARASLEAQLASLILVEEKITPRPAPDRAKRPKKPTRRVIKTVDKTSLIGDLRPSSADASGNFVDINDTFTGTLLATYHEHPDEGVWKVVEPADTTTQLPPRAIRPLKTLRTLAQTLTADRAGIDASIRFQQRKLQEPGRVEAVDPYEWEVMLTQHAAKFEALAAEIDRDHATDSSATALRNHVLEEAASATQKAREVCSEGYKLQRPKAANIAYLWKYGFVDINLVRSRIKLKAGDYLTEYAIRDKSLIKAGKKADETVLWYAHFHYPSEHAPASQPAFGHLKTRAERLFTRRELIEQSRANNRAVVNLDKAEIKPPLDQTLFLGLEVLKPE</sequence>
<gene>
    <name evidence="2" type="ORF">NCTC10038_02560</name>
</gene>
<protein>
    <submittedName>
        <fullName evidence="2">Uncharacterized protein</fullName>
    </submittedName>
</protein>
<reference evidence="2 3" key="1">
    <citation type="submission" date="2018-06" db="EMBL/GenBank/DDBJ databases">
        <authorList>
            <consortium name="Pathogen Informatics"/>
            <person name="Doyle S."/>
        </authorList>
    </citation>
    <scope>NUCLEOTIDE SEQUENCE [LARGE SCALE GENOMIC DNA]</scope>
    <source>
        <strain evidence="2 3">NCTC10038</strain>
    </source>
</reference>
<proteinExistence type="predicted"/>
<dbReference type="RefSeq" id="WP_053255715.1">
    <property type="nucleotide sequence ID" value="NZ_CP028517.1"/>
</dbReference>
<evidence type="ECO:0000256" key="1">
    <source>
        <dbReference type="SAM" id="Coils"/>
    </source>
</evidence>
<dbReference type="GeneID" id="61638492"/>
<dbReference type="Proteomes" id="UP000248640">
    <property type="component" value="Chromosome 1"/>
</dbReference>
<dbReference type="EMBL" id="LS483372">
    <property type="protein sequence ID" value="SQF91139.1"/>
    <property type="molecule type" value="Genomic_DNA"/>
</dbReference>
<name>A0A8B4I5F1_PSEFL</name>
<organism evidence="2 3">
    <name type="scientific">Pseudomonas fluorescens</name>
    <dbReference type="NCBI Taxonomy" id="294"/>
    <lineage>
        <taxon>Bacteria</taxon>
        <taxon>Pseudomonadati</taxon>
        <taxon>Pseudomonadota</taxon>
        <taxon>Gammaproteobacteria</taxon>
        <taxon>Pseudomonadales</taxon>
        <taxon>Pseudomonadaceae</taxon>
        <taxon>Pseudomonas</taxon>
    </lineage>
</organism>
<accession>A0A8B4I5F1</accession>
<keyword evidence="1" id="KW-0175">Coiled coil</keyword>
<evidence type="ECO:0000313" key="3">
    <source>
        <dbReference type="Proteomes" id="UP000248640"/>
    </source>
</evidence>
<evidence type="ECO:0000313" key="2">
    <source>
        <dbReference type="EMBL" id="SQF91139.1"/>
    </source>
</evidence>
<feature type="coiled-coil region" evidence="1">
    <location>
        <begin position="1244"/>
        <end position="1298"/>
    </location>
</feature>